<feature type="non-terminal residue" evidence="1">
    <location>
        <position position="1"/>
    </location>
</feature>
<sequence>IAEEDLKNKQFFTAATLILESIKFYEQYHLQFLFQR</sequence>
<dbReference type="AlphaFoldDB" id="X1FZ96"/>
<organism evidence="1">
    <name type="scientific">marine sediment metagenome</name>
    <dbReference type="NCBI Taxonomy" id="412755"/>
    <lineage>
        <taxon>unclassified sequences</taxon>
        <taxon>metagenomes</taxon>
        <taxon>ecological metagenomes</taxon>
    </lineage>
</organism>
<gene>
    <name evidence="1" type="ORF">S03H2_26454</name>
</gene>
<name>X1FZ96_9ZZZZ</name>
<protein>
    <submittedName>
        <fullName evidence="1">Uncharacterized protein</fullName>
    </submittedName>
</protein>
<proteinExistence type="predicted"/>
<reference evidence="1" key="1">
    <citation type="journal article" date="2014" name="Front. Microbiol.">
        <title>High frequency of phylogenetically diverse reductive dehalogenase-homologous genes in deep subseafloor sedimentary metagenomes.</title>
        <authorList>
            <person name="Kawai M."/>
            <person name="Futagami T."/>
            <person name="Toyoda A."/>
            <person name="Takaki Y."/>
            <person name="Nishi S."/>
            <person name="Hori S."/>
            <person name="Arai W."/>
            <person name="Tsubouchi T."/>
            <person name="Morono Y."/>
            <person name="Uchiyama I."/>
            <person name="Ito T."/>
            <person name="Fujiyama A."/>
            <person name="Inagaki F."/>
            <person name="Takami H."/>
        </authorList>
    </citation>
    <scope>NUCLEOTIDE SEQUENCE</scope>
    <source>
        <strain evidence="1">Expedition CK06-06</strain>
    </source>
</reference>
<accession>X1FZ96</accession>
<evidence type="ECO:0000313" key="1">
    <source>
        <dbReference type="EMBL" id="GAH50956.1"/>
    </source>
</evidence>
<comment type="caution">
    <text evidence="1">The sequence shown here is derived from an EMBL/GenBank/DDBJ whole genome shotgun (WGS) entry which is preliminary data.</text>
</comment>
<dbReference type="EMBL" id="BARU01015350">
    <property type="protein sequence ID" value="GAH50956.1"/>
    <property type="molecule type" value="Genomic_DNA"/>
</dbReference>